<dbReference type="PROSITE" id="PS51257">
    <property type="entry name" value="PROKAR_LIPOPROTEIN"/>
    <property type="match status" value="1"/>
</dbReference>
<evidence type="ECO:0000313" key="1">
    <source>
        <dbReference type="EMBL" id="WXA95270.1"/>
    </source>
</evidence>
<organism evidence="1 2">
    <name type="scientific">Pendulispora brunnea</name>
    <dbReference type="NCBI Taxonomy" id="2905690"/>
    <lineage>
        <taxon>Bacteria</taxon>
        <taxon>Pseudomonadati</taxon>
        <taxon>Myxococcota</taxon>
        <taxon>Myxococcia</taxon>
        <taxon>Myxococcales</taxon>
        <taxon>Sorangiineae</taxon>
        <taxon>Pendulisporaceae</taxon>
        <taxon>Pendulispora</taxon>
    </lineage>
</organism>
<name>A0ABZ2KDV8_9BACT</name>
<gene>
    <name evidence="1" type="ORF">LZC95_00250</name>
</gene>
<protein>
    <submittedName>
        <fullName evidence="1">Uncharacterized protein</fullName>
    </submittedName>
</protein>
<proteinExistence type="predicted"/>
<reference evidence="1 2" key="1">
    <citation type="submission" date="2021-12" db="EMBL/GenBank/DDBJ databases">
        <title>Discovery of the Pendulisporaceae a myxobacterial family with distinct sporulation behavior and unique specialized metabolism.</title>
        <authorList>
            <person name="Garcia R."/>
            <person name="Popoff A."/>
            <person name="Bader C.D."/>
            <person name="Loehr J."/>
            <person name="Walesch S."/>
            <person name="Walt C."/>
            <person name="Boldt J."/>
            <person name="Bunk B."/>
            <person name="Haeckl F.J.F.P.J."/>
            <person name="Gunesch A.P."/>
            <person name="Birkelbach J."/>
            <person name="Nuebel U."/>
            <person name="Pietschmann T."/>
            <person name="Bach T."/>
            <person name="Mueller R."/>
        </authorList>
    </citation>
    <scope>NUCLEOTIDE SEQUENCE [LARGE SCALE GENOMIC DNA]</scope>
    <source>
        <strain evidence="1 2">MSr12523</strain>
    </source>
</reference>
<evidence type="ECO:0000313" key="2">
    <source>
        <dbReference type="Proteomes" id="UP001379533"/>
    </source>
</evidence>
<keyword evidence="2" id="KW-1185">Reference proteome</keyword>
<dbReference type="EMBL" id="CP089982">
    <property type="protein sequence ID" value="WXA95270.1"/>
    <property type="molecule type" value="Genomic_DNA"/>
</dbReference>
<dbReference type="RefSeq" id="WP_394845878.1">
    <property type="nucleotide sequence ID" value="NZ_CP089982.1"/>
</dbReference>
<dbReference type="Proteomes" id="UP001379533">
    <property type="component" value="Chromosome"/>
</dbReference>
<sequence length="573" mass="61994">MNPRHVVAVGSLLAMCACSGGEASERTRQTPSSLVGTWIDDPALPLVYNASGASDARALALTKAALTGLGFSGPEAPNHDDRVFVGKRYLAWIDQTGFYGKMNGLWVLDGAGGDSLDFVVKDPDGRPVNVFIPGEDGEGHFAGGYKGAEHVEFPNRVPEANDDPACAQNDWCNQYGLNEAPRFTNTRIPWWSACNAGAPSFSTKFEPVVLQTLPDGGLKLVYEGPLVKEADGDSVKDGDACHADYLFPDKVRRRVYLRVGYELHPDSNDVDRTMQIVNPAGNPSFAGDMSLIGGFVMTAWPTPNYLKRINRFWRPEVRETTINWAGEGIRLPGGAWTDLHARPVPTSDVVVGWIDQPFTLGVTNEYAAGRTATVSHVGPSDNQDVGGCLCAVHGAIEMGGGLIHAGISLPIAGGQSTIEARRRLTLPNALRRGDVRGRTYDVVNGLAHGIGRADPDGWYATTANDGRGHMIYGPYATDWGGGAAQAVVQLKVDNNSADDGVVVTLEFNDFTTNTVFASRPIRRREFRAPHTFQRFTLQGNLDGRAGHKLEMRVYWHDISYVKVGSVAVHTSDF</sequence>
<accession>A0ABZ2KDV8</accession>